<keyword evidence="3" id="KW-1185">Reference proteome</keyword>
<feature type="chain" id="PRO_5047335291" description="Emp24/gp25L/p24 family protein" evidence="1">
    <location>
        <begin position="33"/>
        <end position="149"/>
    </location>
</feature>
<evidence type="ECO:0008006" key="4">
    <source>
        <dbReference type="Google" id="ProtNLM"/>
    </source>
</evidence>
<evidence type="ECO:0000313" key="2">
    <source>
        <dbReference type="EMBL" id="MDO1445318.1"/>
    </source>
</evidence>
<organism evidence="2 3">
    <name type="scientific">Rhodocytophaga aerolata</name>
    <dbReference type="NCBI Taxonomy" id="455078"/>
    <lineage>
        <taxon>Bacteria</taxon>
        <taxon>Pseudomonadati</taxon>
        <taxon>Bacteroidota</taxon>
        <taxon>Cytophagia</taxon>
        <taxon>Cytophagales</taxon>
        <taxon>Rhodocytophagaceae</taxon>
        <taxon>Rhodocytophaga</taxon>
    </lineage>
</organism>
<dbReference type="Gene3D" id="2.60.40.3080">
    <property type="match status" value="1"/>
</dbReference>
<dbReference type="Proteomes" id="UP001168528">
    <property type="component" value="Unassembled WGS sequence"/>
</dbReference>
<protein>
    <recommendedName>
        <fullName evidence="4">Emp24/gp25L/p24 family protein</fullName>
    </recommendedName>
</protein>
<evidence type="ECO:0000313" key="3">
    <source>
        <dbReference type="Proteomes" id="UP001168528"/>
    </source>
</evidence>
<feature type="signal peptide" evidence="1">
    <location>
        <begin position="1"/>
        <end position="32"/>
    </location>
</feature>
<reference evidence="2" key="1">
    <citation type="submission" date="2023-07" db="EMBL/GenBank/DDBJ databases">
        <title>The genome sequence of Rhodocytophaga aerolata KACC 12507.</title>
        <authorList>
            <person name="Zhang X."/>
        </authorList>
    </citation>
    <scope>NUCLEOTIDE SEQUENCE</scope>
    <source>
        <strain evidence="2">KACC 12507</strain>
    </source>
</reference>
<gene>
    <name evidence="2" type="ORF">Q0590_03600</name>
</gene>
<accession>A0ABT8R250</accession>
<name>A0ABT8R250_9BACT</name>
<dbReference type="RefSeq" id="WP_302036107.1">
    <property type="nucleotide sequence ID" value="NZ_JAUKPO010000001.1"/>
</dbReference>
<dbReference type="EMBL" id="JAUKPO010000001">
    <property type="protein sequence ID" value="MDO1445318.1"/>
    <property type="molecule type" value="Genomic_DNA"/>
</dbReference>
<proteinExistence type="predicted"/>
<sequence length="149" mass="16499">MKNVVITMLKKAGLALSLALIVSMGYVTEAAAQGKSISAKGKLTKLARHPNIVAPKTLDMAVFQVENTLKFKVHMENYAGNNVNIRIKDASHKVLYEEKVKDVSKYIRKFDFSTMADGQYTFEISNGTETLSKDISLQTLSARSLQIND</sequence>
<evidence type="ECO:0000256" key="1">
    <source>
        <dbReference type="SAM" id="SignalP"/>
    </source>
</evidence>
<keyword evidence="1" id="KW-0732">Signal</keyword>
<comment type="caution">
    <text evidence="2">The sequence shown here is derived from an EMBL/GenBank/DDBJ whole genome shotgun (WGS) entry which is preliminary data.</text>
</comment>